<evidence type="ECO:0000256" key="1">
    <source>
        <dbReference type="ARBA" id="ARBA00004123"/>
    </source>
</evidence>
<proteinExistence type="predicted"/>
<dbReference type="InterPro" id="IPR056618">
    <property type="entry name" value="Chromo_PTM"/>
</dbReference>
<dbReference type="EMBL" id="MJEQ01037192">
    <property type="protein sequence ID" value="OIS97816.1"/>
    <property type="molecule type" value="Genomic_DNA"/>
</dbReference>
<evidence type="ECO:0000256" key="6">
    <source>
        <dbReference type="PROSITE-ProRule" id="PRU00146"/>
    </source>
</evidence>
<dbReference type="Pfam" id="PF21743">
    <property type="entry name" value="PTM_DIR17_Tudor"/>
    <property type="match status" value="1"/>
</dbReference>
<dbReference type="Pfam" id="PF02791">
    <property type="entry name" value="DDT"/>
    <property type="match status" value="1"/>
</dbReference>
<dbReference type="SMART" id="SM00249">
    <property type="entry name" value="PHD"/>
    <property type="match status" value="3"/>
</dbReference>
<gene>
    <name evidence="10" type="primary">PTM_0</name>
    <name evidence="10" type="ORF">A4A49_08215</name>
</gene>
<dbReference type="PROSITE" id="PS01359">
    <property type="entry name" value="ZF_PHD_1"/>
    <property type="match status" value="1"/>
</dbReference>
<dbReference type="InterPro" id="IPR018501">
    <property type="entry name" value="DDT_dom"/>
</dbReference>
<dbReference type="InterPro" id="IPR013083">
    <property type="entry name" value="Znf_RING/FYVE/PHD"/>
</dbReference>
<comment type="caution">
    <text evidence="10">The sequence shown here is derived from an EMBL/GenBank/DDBJ whole genome shotgun (WGS) entry which is preliminary data.</text>
</comment>
<dbReference type="Pfam" id="PF24294">
    <property type="entry name" value="Chromo_PTM"/>
    <property type="match status" value="1"/>
</dbReference>
<dbReference type="InterPro" id="IPR047365">
    <property type="entry name" value="Tudor_AtPTM-like"/>
</dbReference>
<dbReference type="PROSITE" id="PS50827">
    <property type="entry name" value="DDT"/>
    <property type="match status" value="1"/>
</dbReference>
<evidence type="ECO:0000313" key="10">
    <source>
        <dbReference type="EMBL" id="OIS97816.1"/>
    </source>
</evidence>
<evidence type="ECO:0000259" key="9">
    <source>
        <dbReference type="PROSITE" id="PS50827"/>
    </source>
</evidence>
<dbReference type="GeneID" id="109233177"/>
<keyword evidence="11" id="KW-1185">Reference proteome</keyword>
<feature type="region of interest" description="Disordered" evidence="7">
    <location>
        <begin position="282"/>
        <end position="318"/>
    </location>
</feature>
<dbReference type="KEGG" id="nau:109233177"/>
<dbReference type="InterPro" id="IPR019786">
    <property type="entry name" value="Zinc_finger_PHD-type_CS"/>
</dbReference>
<protein>
    <submittedName>
        <fullName evidence="10">Ddt domain-containing protein ptm</fullName>
    </submittedName>
</protein>
<reference evidence="10" key="1">
    <citation type="submission" date="2016-11" db="EMBL/GenBank/DDBJ databases">
        <title>The genome of Nicotiana attenuata.</title>
        <authorList>
            <person name="Xu S."/>
            <person name="Brockmoeller T."/>
            <person name="Gaquerel E."/>
            <person name="Navarro A."/>
            <person name="Kuhl H."/>
            <person name="Gase K."/>
            <person name="Ling Z."/>
            <person name="Zhou W."/>
            <person name="Kreitzer C."/>
            <person name="Stanke M."/>
            <person name="Tang H."/>
            <person name="Lyons E."/>
            <person name="Pandey P."/>
            <person name="Pandey S.P."/>
            <person name="Timmermann B."/>
            <person name="Baldwin I.T."/>
        </authorList>
    </citation>
    <scope>NUCLEOTIDE SEQUENCE [LARGE SCALE GENOMIC DNA]</scope>
    <source>
        <strain evidence="10">UT</strain>
    </source>
</reference>
<name>A0A1J6IRN7_NICAT</name>
<dbReference type="Gramene" id="OIS97816">
    <property type="protein sequence ID" value="OIS97816"/>
    <property type="gene ID" value="A4A49_08215"/>
</dbReference>
<feature type="domain" description="DDT" evidence="9">
    <location>
        <begin position="398"/>
        <end position="458"/>
    </location>
</feature>
<feature type="compositionally biased region" description="Low complexity" evidence="7">
    <location>
        <begin position="1692"/>
        <end position="1701"/>
    </location>
</feature>
<dbReference type="Pfam" id="PF00628">
    <property type="entry name" value="PHD"/>
    <property type="match status" value="1"/>
</dbReference>
<feature type="compositionally biased region" description="Basic residues" evidence="7">
    <location>
        <begin position="1430"/>
        <end position="1448"/>
    </location>
</feature>
<evidence type="ECO:0000259" key="8">
    <source>
        <dbReference type="PROSITE" id="PS50016"/>
    </source>
</evidence>
<dbReference type="STRING" id="49451.A0A1J6IRN7"/>
<keyword evidence="2" id="KW-0479">Metal-binding</keyword>
<feature type="domain" description="PHD-type" evidence="8">
    <location>
        <begin position="593"/>
        <end position="640"/>
    </location>
</feature>
<evidence type="ECO:0000256" key="7">
    <source>
        <dbReference type="SAM" id="MobiDB-lite"/>
    </source>
</evidence>
<dbReference type="OMA" id="IDRHKPW"/>
<dbReference type="GO" id="GO:0008270">
    <property type="term" value="F:zinc ion binding"/>
    <property type="evidence" value="ECO:0007669"/>
    <property type="project" value="UniProtKB-KW"/>
</dbReference>
<dbReference type="Proteomes" id="UP000187609">
    <property type="component" value="Unassembled WGS sequence"/>
</dbReference>
<organism evidence="10 11">
    <name type="scientific">Nicotiana attenuata</name>
    <name type="common">Coyote tobacco</name>
    <dbReference type="NCBI Taxonomy" id="49451"/>
    <lineage>
        <taxon>Eukaryota</taxon>
        <taxon>Viridiplantae</taxon>
        <taxon>Streptophyta</taxon>
        <taxon>Embryophyta</taxon>
        <taxon>Tracheophyta</taxon>
        <taxon>Spermatophyta</taxon>
        <taxon>Magnoliopsida</taxon>
        <taxon>eudicotyledons</taxon>
        <taxon>Gunneridae</taxon>
        <taxon>Pentapetalae</taxon>
        <taxon>asterids</taxon>
        <taxon>lamiids</taxon>
        <taxon>Solanales</taxon>
        <taxon>Solanaceae</taxon>
        <taxon>Nicotianoideae</taxon>
        <taxon>Nicotianeae</taxon>
        <taxon>Nicotiana</taxon>
    </lineage>
</organism>
<sequence>MGEEYIGRRVNKEVKGVGTFTGTVKSYNSTTGFFEILYDVGDSESLDLSQVLCLLNGSLPRQQHQQQKTVGRKPKKRRRMVKNSGNNADTDMNYSENCSEMNLNLRKDGLLNNGLNLDLNYDVMVNLNDDDDDGVVDLNRSQLDLNKGLDLNVEENMGGVNEVKLETLEGTLKNRSNVIDLNVDANGDVGGRVSEDIRIKDGGHCFDLNLGLDEESKNVDVVVGDETSKEMMTCCFGGGRSREKECSRDEEKVPLSLDTCFTVNELTNGTLQEVEVKWTTPDKGTSGLEVQNGASGSLMKGKRGRKKRKLLDAGSKGGTETVLRRSARRARIDSVSAEDHVYCAVVSDVASDPLLSPAVSVVSEEKIIVSGHEESDKHDNLPQKMDLPPTSSSLDLDGIPVLDVFSVYSFLRSFSTLLFLSPFELEDFVACIKADAPTLLFDSIHFSLLQILRKHLEALSDETSESASNCLRSLNWDLLDLITWPVFMVEYLLLHESELKPSFDLCHFKLFESDYYKQPASLKIEMLRCLCDDVIEVEAIRSELNRRTVAAENTDFDRDSKFDSSKKRRGAMDVAAGSCLSEEAVDESTDWNSDECCLCKMDGNLICCDGCPAAFHSKCVGVASSHLPEGDWYCPECLIGKKKPWLNLAKSIRGAELLATDPYGRLYYSCCDYLLVSDPCEDEFSLKYYHRNDLAVVVGMMKSSEDIYGTVLSVILKLWDINSMAAVAKYDLDTQLKTLPSNSPELILSKNEEKVNEGKQAEKLLSCSDDVGYDKSETVDPSMKTGNLPPGSEGSAEVSQVVTDNQNYKEAGTFEDSDLTEKNMETRRTLKERKGNESLDLGTLTMSSKEIISEEQYAESYVNHYSFARMALSVVEELTKKSPGKSGEGAIKTEEEIISTQLKAISSKSTEFCWPNVQNLKIDAWKEKCGWCFPCRVPECENDCLIIQNNAGPAPESFSSDALGVCSRKNRKSHLVDVLCYIVSIEDRLHGLLLGPWLNPHHSQNWRKSVLKAHEVAGLRSCLLTLESNLRPLALTPDWLKHVDSLAKMGSGHHIVTNSPRVSSKHGIGKKKARYLEPELNPSSNAGSGLGLFWWRGGRLSRRLFNWKVLPQSLACKAARQGGCKKIQGMLYPDNSDFAKRSKCIAWRAAVETSRSVEQLALQVRDLDAHIRWNDIGNTNILAMMDKEFQKSVRSFKKVIVRRKSSEGSVVKYLLDFGKRRFLPDIVVRCGTMLEEASNERKRYWLEESHMPLHLVKGFEEKRIARKSSKITVGKHRETKRIMKKPLKKTGFEYLFLKAERSDYYQCGHCNKDVLIREAVSCQYCKDFFHKRHVRKSTGFAAAEFKYTCHKCAAMNNNGRKNVKRGRIELQKSKKVSKALMPLSSKVKSRGTKNKQPAKSQSSKKEPVAIPLRRSARTVKFVAVQNKKIVHKRGKQTKAGRGRPKKKTKVDISEKKKPAEVAWQKKRMQLCRIYWLNGLLLSQKPNDERVTLFRSKKRLVLSGELAATADQPKCSLCGELEYTPTSNYIACEVCGDWFHGDAFDLTAERITKLIGFKCHKCRQRSPPFCAHLLTMGSKGKQVPLESNKRENANKTCNIESCSSKGPLEQKSHLNDESGSCFTGDSDEKHPRGALPDSCRAENGSLPIISSEQGETIDSCSKMDIVLPDEPGLLNDNVKCIKEEEDQRPSNELLSSDDSSLLNDPTIEVKDVSVGSGERLEENTTLVTGCTSFKSAEDLTETGLPSLT</sequence>
<dbReference type="CDD" id="cd15539">
    <property type="entry name" value="PHD1_AIRE"/>
    <property type="match status" value="1"/>
</dbReference>
<evidence type="ECO:0000313" key="11">
    <source>
        <dbReference type="Proteomes" id="UP000187609"/>
    </source>
</evidence>
<feature type="region of interest" description="Disordered" evidence="7">
    <location>
        <begin position="1370"/>
        <end position="1410"/>
    </location>
</feature>
<feature type="region of interest" description="Disordered" evidence="7">
    <location>
        <begin position="1430"/>
        <end position="1453"/>
    </location>
</feature>
<evidence type="ECO:0000256" key="4">
    <source>
        <dbReference type="ARBA" id="ARBA00022833"/>
    </source>
</evidence>
<feature type="compositionally biased region" description="Polar residues" evidence="7">
    <location>
        <begin position="83"/>
        <end position="94"/>
    </location>
</feature>
<feature type="region of interest" description="Disordered" evidence="7">
    <location>
        <begin position="62"/>
        <end position="94"/>
    </location>
</feature>
<feature type="compositionally biased region" description="Basic residues" evidence="7">
    <location>
        <begin position="300"/>
        <end position="309"/>
    </location>
</feature>
<feature type="region of interest" description="Disordered" evidence="7">
    <location>
        <begin position="1684"/>
        <end position="1706"/>
    </location>
</feature>
<evidence type="ECO:0000256" key="5">
    <source>
        <dbReference type="ARBA" id="ARBA00023242"/>
    </source>
</evidence>
<dbReference type="PANTHER" id="PTHR46508:SF5">
    <property type="entry name" value="PHD-FINGER AND DNA BINDING DOMAIN-CONTAINING PROTEIN"/>
    <property type="match status" value="1"/>
</dbReference>
<dbReference type="InterPro" id="IPR011011">
    <property type="entry name" value="Znf_FYVE_PHD"/>
</dbReference>
<feature type="region of interest" description="Disordered" evidence="7">
    <location>
        <begin position="1606"/>
        <end position="1637"/>
    </location>
</feature>
<keyword evidence="3 6" id="KW-0863">Zinc-finger</keyword>
<dbReference type="GO" id="GO:0000785">
    <property type="term" value="C:chromatin"/>
    <property type="evidence" value="ECO:0007669"/>
    <property type="project" value="UniProtKB-ARBA"/>
</dbReference>
<dbReference type="GO" id="GO:0005634">
    <property type="term" value="C:nucleus"/>
    <property type="evidence" value="ECO:0007669"/>
    <property type="project" value="UniProtKB-SubCell"/>
</dbReference>
<keyword evidence="4" id="KW-0862">Zinc</keyword>
<dbReference type="InterPro" id="IPR028942">
    <property type="entry name" value="WHIM1_dom"/>
</dbReference>
<dbReference type="InterPro" id="IPR001965">
    <property type="entry name" value="Znf_PHD"/>
</dbReference>
<keyword evidence="5" id="KW-0539">Nucleus</keyword>
<dbReference type="Pfam" id="PF15612">
    <property type="entry name" value="WHIM1"/>
    <property type="match status" value="1"/>
</dbReference>
<accession>A0A1J6IRN7</accession>
<feature type="region of interest" description="Disordered" evidence="7">
    <location>
        <begin position="775"/>
        <end position="796"/>
    </location>
</feature>
<dbReference type="InterPro" id="IPR019787">
    <property type="entry name" value="Znf_PHD-finger"/>
</dbReference>
<dbReference type="PANTHER" id="PTHR46508">
    <property type="entry name" value="PHD FINGER FAMILY PROTEIN"/>
    <property type="match status" value="1"/>
</dbReference>
<comment type="subcellular location">
    <subcellularLocation>
        <location evidence="1">Nucleus</location>
    </subcellularLocation>
</comment>
<evidence type="ECO:0000256" key="3">
    <source>
        <dbReference type="ARBA" id="ARBA00022771"/>
    </source>
</evidence>
<dbReference type="SMART" id="SM00571">
    <property type="entry name" value="DDT"/>
    <property type="match status" value="1"/>
</dbReference>
<feature type="compositionally biased region" description="Basic residues" evidence="7">
    <location>
        <begin position="70"/>
        <end position="81"/>
    </location>
</feature>
<dbReference type="PROSITE" id="PS50016">
    <property type="entry name" value="ZF_PHD_2"/>
    <property type="match status" value="1"/>
</dbReference>
<dbReference type="Gene3D" id="3.30.40.10">
    <property type="entry name" value="Zinc/RING finger domain, C3HC4 (zinc finger)"/>
    <property type="match status" value="2"/>
</dbReference>
<dbReference type="OrthoDB" id="784962at2759"/>
<evidence type="ECO:0000256" key="2">
    <source>
        <dbReference type="ARBA" id="ARBA00022723"/>
    </source>
</evidence>
<dbReference type="SUPFAM" id="SSF57903">
    <property type="entry name" value="FYVE/PHD zinc finger"/>
    <property type="match status" value="2"/>
</dbReference>